<dbReference type="BioCyc" id="MTUB1310114:G13A2-2407-MONOMER"/>
<dbReference type="GO" id="GO:0031177">
    <property type="term" value="F:phosphopantetheine binding"/>
    <property type="evidence" value="ECO:0007669"/>
    <property type="project" value="TreeGrafter"/>
</dbReference>
<dbReference type="GO" id="GO:0044550">
    <property type="term" value="P:secondary metabolite biosynthetic process"/>
    <property type="evidence" value="ECO:0007669"/>
    <property type="project" value="TreeGrafter"/>
</dbReference>
<accession>R4MK43</accession>
<dbReference type="Pfam" id="PF00501">
    <property type="entry name" value="AMP-binding"/>
    <property type="match status" value="1"/>
</dbReference>
<dbReference type="PANTHER" id="PTHR45527:SF10">
    <property type="entry name" value="PYOCHELIN SYNTHASE PCHF"/>
    <property type="match status" value="1"/>
</dbReference>
<dbReference type="Proteomes" id="UP000013548">
    <property type="component" value="Chromosome"/>
</dbReference>
<dbReference type="HOGENOM" id="CLU_1823258_0_0_11"/>
<dbReference type="GO" id="GO:0043041">
    <property type="term" value="P:amino acid activation for nonribosomal peptide biosynthetic process"/>
    <property type="evidence" value="ECO:0007669"/>
    <property type="project" value="TreeGrafter"/>
</dbReference>
<evidence type="ECO:0000259" key="2">
    <source>
        <dbReference type="Pfam" id="PF00501"/>
    </source>
</evidence>
<proteinExistence type="predicted"/>
<sequence>MNFMPGWLDMLLEVGGGRLSSLRAVAVGGDWVRPDLARRLQVQAPSARFAGLGGATETAVHATIFEVQDAANLPPDWASVPYGVPFPNNACRVVADSGDDCPDWVAGELWVSGRGIARGYRGRPELTAERFVEHDCPPARR</sequence>
<dbReference type="AlphaFoldDB" id="R4MK43"/>
<dbReference type="InterPro" id="IPR000873">
    <property type="entry name" value="AMP-dep_synth/lig_dom"/>
</dbReference>
<dbReference type="Gene3D" id="3.40.50.12780">
    <property type="entry name" value="N-terminal domain of ligase-like"/>
    <property type="match status" value="1"/>
</dbReference>
<dbReference type="InterPro" id="IPR042099">
    <property type="entry name" value="ANL_N_sf"/>
</dbReference>
<keyword evidence="1" id="KW-0436">Ligase</keyword>
<dbReference type="GO" id="GO:0016874">
    <property type="term" value="F:ligase activity"/>
    <property type="evidence" value="ECO:0007669"/>
    <property type="project" value="UniProtKB-KW"/>
</dbReference>
<evidence type="ECO:0000313" key="3">
    <source>
        <dbReference type="EMBL" id="AGL27837.1"/>
    </source>
</evidence>
<feature type="domain" description="AMP-dependent synthetase/ligase" evidence="2">
    <location>
        <begin position="1"/>
        <end position="120"/>
    </location>
</feature>
<dbReference type="EMBL" id="CP005386">
    <property type="protein sequence ID" value="AGL27837.1"/>
    <property type="molecule type" value="Genomic_DNA"/>
</dbReference>
<name>R4MK43_MYCTX</name>
<organism evidence="3 4">
    <name type="scientific">Mycobacterium tuberculosis CAS/NITR204</name>
    <dbReference type="NCBI Taxonomy" id="1310114"/>
    <lineage>
        <taxon>Bacteria</taxon>
        <taxon>Bacillati</taxon>
        <taxon>Actinomycetota</taxon>
        <taxon>Actinomycetes</taxon>
        <taxon>Mycobacteriales</taxon>
        <taxon>Mycobacteriaceae</taxon>
        <taxon>Mycobacterium</taxon>
        <taxon>Mycobacterium tuberculosis complex</taxon>
    </lineage>
</organism>
<dbReference type="KEGG" id="mtuc:J113_16565"/>
<dbReference type="GO" id="GO:0000036">
    <property type="term" value="F:acyl carrier activity"/>
    <property type="evidence" value="ECO:0007669"/>
    <property type="project" value="TreeGrafter"/>
</dbReference>
<dbReference type="GO" id="GO:0005737">
    <property type="term" value="C:cytoplasm"/>
    <property type="evidence" value="ECO:0007669"/>
    <property type="project" value="TreeGrafter"/>
</dbReference>
<gene>
    <name evidence="3" type="ORF">J113_16565</name>
</gene>
<dbReference type="PANTHER" id="PTHR45527">
    <property type="entry name" value="NONRIBOSOMAL PEPTIDE SYNTHETASE"/>
    <property type="match status" value="1"/>
</dbReference>
<evidence type="ECO:0000313" key="4">
    <source>
        <dbReference type="Proteomes" id="UP000013548"/>
    </source>
</evidence>
<dbReference type="PATRIC" id="fig|1310114.3.peg.3495"/>
<dbReference type="SUPFAM" id="SSF56801">
    <property type="entry name" value="Acetyl-CoA synthetase-like"/>
    <property type="match status" value="1"/>
</dbReference>
<reference evidence="3 4" key="1">
    <citation type="journal article" date="2013" name="Genome Announc.">
        <title>Whole-Genome Sequences of Four Clinical Isolates of Mycobacterium tuberculosis from Tamil Nadu, South India.</title>
        <authorList>
            <person name="Narayanan S."/>
            <person name="Deshpande U."/>
        </authorList>
    </citation>
    <scope>NUCLEOTIDE SEQUENCE [LARGE SCALE GENOMIC DNA]</scope>
    <source>
        <strain evidence="3 4">CAS/NITR204</strain>
    </source>
</reference>
<evidence type="ECO:0000256" key="1">
    <source>
        <dbReference type="ARBA" id="ARBA00022598"/>
    </source>
</evidence>
<protein>
    <submittedName>
        <fullName evidence="3">Dihydroaeruginoic acid synthetase</fullName>
    </submittedName>
</protein>